<dbReference type="InterPro" id="IPR024478">
    <property type="entry name" value="HlyB_4HB_MCP"/>
</dbReference>
<dbReference type="Pfam" id="PF00672">
    <property type="entry name" value="HAMP"/>
    <property type="match status" value="1"/>
</dbReference>
<dbReference type="CDD" id="cd06225">
    <property type="entry name" value="HAMP"/>
    <property type="match status" value="1"/>
</dbReference>
<feature type="compositionally biased region" description="Polar residues" evidence="4">
    <location>
        <begin position="332"/>
        <end position="343"/>
    </location>
</feature>
<keyword evidence="1 3" id="KW-0807">Transducer</keyword>
<proteinExistence type="inferred from homology"/>
<dbReference type="PANTHER" id="PTHR32089">
    <property type="entry name" value="METHYL-ACCEPTING CHEMOTAXIS PROTEIN MCPB"/>
    <property type="match status" value="1"/>
</dbReference>
<evidence type="ECO:0000313" key="9">
    <source>
        <dbReference type="Proteomes" id="UP000824633"/>
    </source>
</evidence>
<evidence type="ECO:0000256" key="5">
    <source>
        <dbReference type="SAM" id="Phobius"/>
    </source>
</evidence>
<evidence type="ECO:0000256" key="1">
    <source>
        <dbReference type="ARBA" id="ARBA00023224"/>
    </source>
</evidence>
<accession>A0ABM7TGN2</accession>
<dbReference type="SMART" id="SM00283">
    <property type="entry name" value="MA"/>
    <property type="match status" value="1"/>
</dbReference>
<dbReference type="InterPro" id="IPR004090">
    <property type="entry name" value="Chemotax_Me-accpt_rcpt"/>
</dbReference>
<evidence type="ECO:0000259" key="7">
    <source>
        <dbReference type="PROSITE" id="PS50885"/>
    </source>
</evidence>
<keyword evidence="5" id="KW-0812">Transmembrane</keyword>
<dbReference type="SUPFAM" id="SSF58104">
    <property type="entry name" value="Methyl-accepting chemotaxis protein (MCP) signaling domain"/>
    <property type="match status" value="1"/>
</dbReference>
<protein>
    <submittedName>
        <fullName evidence="8">Methyl-accepting chemotaxis protein</fullName>
    </submittedName>
</protein>
<dbReference type="PANTHER" id="PTHR32089:SF112">
    <property type="entry name" value="LYSOZYME-LIKE PROTEIN-RELATED"/>
    <property type="match status" value="1"/>
</dbReference>
<dbReference type="Pfam" id="PF00015">
    <property type="entry name" value="MCPsignal"/>
    <property type="match status" value="1"/>
</dbReference>
<keyword evidence="5" id="KW-0472">Membrane</keyword>
<dbReference type="Pfam" id="PF12729">
    <property type="entry name" value="4HB_MCP_1"/>
    <property type="match status" value="1"/>
</dbReference>
<dbReference type="InterPro" id="IPR003660">
    <property type="entry name" value="HAMP_dom"/>
</dbReference>
<dbReference type="RefSeq" id="WP_224034123.1">
    <property type="nucleotide sequence ID" value="NZ_AP024849.1"/>
</dbReference>
<evidence type="ECO:0000259" key="6">
    <source>
        <dbReference type="PROSITE" id="PS50111"/>
    </source>
</evidence>
<evidence type="ECO:0000256" key="3">
    <source>
        <dbReference type="PROSITE-ProRule" id="PRU00284"/>
    </source>
</evidence>
<feature type="compositionally biased region" description="Basic and acidic residues" evidence="4">
    <location>
        <begin position="344"/>
        <end position="367"/>
    </location>
</feature>
<evidence type="ECO:0000313" key="8">
    <source>
        <dbReference type="EMBL" id="BCZ47806.1"/>
    </source>
</evidence>
<dbReference type="PROSITE" id="PS50111">
    <property type="entry name" value="CHEMOTAXIS_TRANSDUC_2"/>
    <property type="match status" value="1"/>
</dbReference>
<organism evidence="8 9">
    <name type="scientific">Clostridium gelidum</name>
    <dbReference type="NCBI Taxonomy" id="704125"/>
    <lineage>
        <taxon>Bacteria</taxon>
        <taxon>Bacillati</taxon>
        <taxon>Bacillota</taxon>
        <taxon>Clostridia</taxon>
        <taxon>Eubacteriales</taxon>
        <taxon>Clostridiaceae</taxon>
        <taxon>Clostridium</taxon>
    </lineage>
</organism>
<comment type="similarity">
    <text evidence="2">Belongs to the methyl-accepting chemotaxis (MCP) protein family.</text>
</comment>
<dbReference type="InterPro" id="IPR047347">
    <property type="entry name" value="YvaQ-like_sensor"/>
</dbReference>
<dbReference type="InterPro" id="IPR004089">
    <property type="entry name" value="MCPsignal_dom"/>
</dbReference>
<evidence type="ECO:0000256" key="4">
    <source>
        <dbReference type="SAM" id="MobiDB-lite"/>
    </source>
</evidence>
<keyword evidence="5" id="KW-1133">Transmembrane helix</keyword>
<feature type="region of interest" description="Disordered" evidence="4">
    <location>
        <begin position="332"/>
        <end position="367"/>
    </location>
</feature>
<dbReference type="PROSITE" id="PS50885">
    <property type="entry name" value="HAMP"/>
    <property type="match status" value="1"/>
</dbReference>
<reference evidence="9" key="1">
    <citation type="submission" date="2021-07" db="EMBL/GenBank/DDBJ databases">
        <title>Complete genome sequencing of a Clostridium isolate.</title>
        <authorList>
            <person name="Ueki A."/>
            <person name="Tonouchi A."/>
        </authorList>
    </citation>
    <scope>NUCLEOTIDE SEQUENCE [LARGE SCALE GENOMIC DNA]</scope>
    <source>
        <strain evidence="9">C5S11</strain>
    </source>
</reference>
<evidence type="ECO:0000256" key="2">
    <source>
        <dbReference type="ARBA" id="ARBA00029447"/>
    </source>
</evidence>
<name>A0ABM7TGN2_9CLOT</name>
<dbReference type="Gene3D" id="6.10.340.10">
    <property type="match status" value="1"/>
</dbReference>
<dbReference type="CDD" id="cd19411">
    <property type="entry name" value="MCP2201-like_sensor"/>
    <property type="match status" value="1"/>
</dbReference>
<gene>
    <name evidence="8" type="ORF">psyc5s11_38730</name>
</gene>
<dbReference type="Proteomes" id="UP000824633">
    <property type="component" value="Chromosome"/>
</dbReference>
<dbReference type="EMBL" id="AP024849">
    <property type="protein sequence ID" value="BCZ47806.1"/>
    <property type="molecule type" value="Genomic_DNA"/>
</dbReference>
<dbReference type="PRINTS" id="PR00260">
    <property type="entry name" value="CHEMTRNSDUCR"/>
</dbReference>
<feature type="transmembrane region" description="Helical" evidence="5">
    <location>
        <begin position="191"/>
        <end position="211"/>
    </location>
</feature>
<feature type="domain" description="HAMP" evidence="7">
    <location>
        <begin position="213"/>
        <end position="265"/>
    </location>
</feature>
<feature type="domain" description="Methyl-accepting transducer" evidence="6">
    <location>
        <begin position="284"/>
        <end position="535"/>
    </location>
</feature>
<dbReference type="SMART" id="SM00304">
    <property type="entry name" value="HAMP"/>
    <property type="match status" value="1"/>
</dbReference>
<sequence length="571" mass="62676">MNTFINLSVKKKLVSVFLLVCIFMLLLGAEGVLSSAKINNNAAEMYNNNLTSIKALEEIKGNISQGRESLIKIVLERDSSKINVDIATLDALTQKNDEIKKTYESTPSTPEERKAYDDFKTDLAKYRELRIKIIDLAKANNYDEANRLFNSDVIALKNSMAEKLQKCIDINGKVAAQANLDNTAEFNNVRYTILIFTAVAFLIIILLAYILSKNIINPLKKTQELAQRLSNYDFSTPIIITRKDEFGQTAVALNTAQENVSSLVKVIMENSKDISASSEELSVTVQELSAKTITINQAVDTIASSMQESSSVTEEISASIEEVDSSINILSSKAMQGSNNANQSKERSTEAKDNSQKAISETRKISSEKQNKMAKAIEDGKVVNSIKVMASTIGDIAEQTNLLALNAAIEAARAGEQGKGFAVVAEEVKKLAEDSSQAVINIQDTIIKVQGAFKSSIDTGRDILEFINTQVNEQFDAYGETGTQYYNDSDFVSKMSDEIATMSEEITAMVGQVSEAVQNMALFSQKSSGEADTIRESMNETTKAIEQVVLTAQSQAELAQKINEIVHKFKI</sequence>
<dbReference type="Gene3D" id="1.10.287.950">
    <property type="entry name" value="Methyl-accepting chemotaxis protein"/>
    <property type="match status" value="1"/>
</dbReference>
<keyword evidence="9" id="KW-1185">Reference proteome</keyword>